<dbReference type="InterPro" id="IPR001810">
    <property type="entry name" value="F-box_dom"/>
</dbReference>
<reference evidence="2 3" key="1">
    <citation type="submission" date="2018-11" db="EMBL/GenBank/DDBJ databases">
        <title>Genome sequence and assembly of Colletotrichum sidae.</title>
        <authorList>
            <person name="Gan P."/>
            <person name="Shirasu K."/>
        </authorList>
    </citation>
    <scope>NUCLEOTIDE SEQUENCE [LARGE SCALE GENOMIC DNA]</scope>
    <source>
        <strain evidence="2 3">CBS 518.97</strain>
    </source>
</reference>
<keyword evidence="3" id="KW-1185">Reference proteome</keyword>
<dbReference type="Pfam" id="PF12937">
    <property type="entry name" value="F-box-like"/>
    <property type="match status" value="1"/>
</dbReference>
<accession>A0A4V3I2F3</accession>
<dbReference type="EMBL" id="QAPF01000164">
    <property type="protein sequence ID" value="TEA14428.1"/>
    <property type="molecule type" value="Genomic_DNA"/>
</dbReference>
<evidence type="ECO:0000313" key="2">
    <source>
        <dbReference type="EMBL" id="TEA14428.1"/>
    </source>
</evidence>
<dbReference type="PROSITE" id="PS50181">
    <property type="entry name" value="FBOX"/>
    <property type="match status" value="1"/>
</dbReference>
<dbReference type="InterPro" id="IPR036047">
    <property type="entry name" value="F-box-like_dom_sf"/>
</dbReference>
<comment type="caution">
    <text evidence="2">The sequence shown here is derived from an EMBL/GenBank/DDBJ whole genome shotgun (WGS) entry which is preliminary data.</text>
</comment>
<evidence type="ECO:0000259" key="1">
    <source>
        <dbReference type="PROSITE" id="PS50181"/>
    </source>
</evidence>
<protein>
    <recommendedName>
        <fullName evidence="1">F-box domain-containing protein</fullName>
    </recommendedName>
</protein>
<sequence>MPLLSIIRVLKDLCRLFTRWTSVPMHKVEAPRILGLPAELVLLVIDYLEPHSVISLALTCRSFYNSYFPQSAKLSGPSQDALLTMLERDLPNQLYCPRCAALHTWEVDLKAGRLDIPISISSKTCHAPSFRQPGSLRSLSYHHARLIMNHHLHGERHGLPAHLVPRGGYRSFFVDVDVKSTWQARVIDDELFLRIDQTATQPSGNMTKLERYLREDMGGYICRHRAVWDPIRPHPESSTAVSCCPRPNLKYEKPRDGPLPPFHAEMQCEKILSCPICMTDAQVVLGRAGQREKWSVRLLTWKRLGSCRSPSDPVWWTMTQVSRSMSQREPRAKTHPPGDVRRKWLEADKTSSNMDEYFLEATQAGD</sequence>
<proteinExistence type="predicted"/>
<name>A0A4V3I2F3_9PEZI</name>
<organism evidence="2 3">
    <name type="scientific">Colletotrichum sidae</name>
    <dbReference type="NCBI Taxonomy" id="1347389"/>
    <lineage>
        <taxon>Eukaryota</taxon>
        <taxon>Fungi</taxon>
        <taxon>Dikarya</taxon>
        <taxon>Ascomycota</taxon>
        <taxon>Pezizomycotina</taxon>
        <taxon>Sordariomycetes</taxon>
        <taxon>Hypocreomycetidae</taxon>
        <taxon>Glomerellales</taxon>
        <taxon>Glomerellaceae</taxon>
        <taxon>Colletotrichum</taxon>
        <taxon>Colletotrichum orbiculare species complex</taxon>
    </lineage>
</organism>
<dbReference type="SUPFAM" id="SSF81383">
    <property type="entry name" value="F-box domain"/>
    <property type="match status" value="1"/>
</dbReference>
<feature type="domain" description="F-box" evidence="1">
    <location>
        <begin position="30"/>
        <end position="65"/>
    </location>
</feature>
<evidence type="ECO:0000313" key="3">
    <source>
        <dbReference type="Proteomes" id="UP000295604"/>
    </source>
</evidence>
<dbReference type="AlphaFoldDB" id="A0A4V3I2F3"/>
<dbReference type="Proteomes" id="UP000295604">
    <property type="component" value="Unassembled WGS sequence"/>
</dbReference>
<gene>
    <name evidence="2" type="ORF">C8034_v003474</name>
</gene>